<evidence type="ECO:0000313" key="6">
    <source>
        <dbReference type="EMBL" id="RZF64338.1"/>
    </source>
</evidence>
<keyword evidence="2" id="KW-0805">Transcription regulation</keyword>
<accession>A0A4V2DDA8</accession>
<dbReference type="AlphaFoldDB" id="A0A4V2DDA8"/>
<dbReference type="Pfam" id="PF03466">
    <property type="entry name" value="LysR_substrate"/>
    <property type="match status" value="1"/>
</dbReference>
<gene>
    <name evidence="6" type="ORF">EWE75_11310</name>
</gene>
<dbReference type="PANTHER" id="PTHR30537">
    <property type="entry name" value="HTH-TYPE TRANSCRIPTIONAL REGULATOR"/>
    <property type="match status" value="1"/>
</dbReference>
<dbReference type="InterPro" id="IPR036390">
    <property type="entry name" value="WH_DNA-bd_sf"/>
</dbReference>
<name>A0A4V2DDA8_9SPHN</name>
<organism evidence="6 7">
    <name type="scientific">Sphingomonas populi</name>
    <dbReference type="NCBI Taxonomy" id="2484750"/>
    <lineage>
        <taxon>Bacteria</taxon>
        <taxon>Pseudomonadati</taxon>
        <taxon>Pseudomonadota</taxon>
        <taxon>Alphaproteobacteria</taxon>
        <taxon>Sphingomonadales</taxon>
        <taxon>Sphingomonadaceae</taxon>
        <taxon>Sphingomonas</taxon>
    </lineage>
</organism>
<dbReference type="CDD" id="cd08422">
    <property type="entry name" value="PBP2_CrgA_like"/>
    <property type="match status" value="1"/>
</dbReference>
<feature type="domain" description="HTH lysR-type" evidence="5">
    <location>
        <begin position="1"/>
        <end position="58"/>
    </location>
</feature>
<dbReference type="Gene3D" id="1.10.10.10">
    <property type="entry name" value="Winged helix-like DNA-binding domain superfamily/Winged helix DNA-binding domain"/>
    <property type="match status" value="1"/>
</dbReference>
<dbReference type="Proteomes" id="UP000292085">
    <property type="component" value="Unassembled WGS sequence"/>
</dbReference>
<evidence type="ECO:0000256" key="1">
    <source>
        <dbReference type="ARBA" id="ARBA00009437"/>
    </source>
</evidence>
<evidence type="ECO:0000259" key="5">
    <source>
        <dbReference type="PROSITE" id="PS50931"/>
    </source>
</evidence>
<protein>
    <submittedName>
        <fullName evidence="6">LysR family transcriptional regulator</fullName>
    </submittedName>
</protein>
<evidence type="ECO:0000256" key="3">
    <source>
        <dbReference type="ARBA" id="ARBA00023125"/>
    </source>
</evidence>
<dbReference type="OrthoDB" id="9812435at2"/>
<dbReference type="PANTHER" id="PTHR30537:SF5">
    <property type="entry name" value="HTH-TYPE TRANSCRIPTIONAL ACTIVATOR TTDR-RELATED"/>
    <property type="match status" value="1"/>
</dbReference>
<keyword evidence="3" id="KW-0238">DNA-binding</keyword>
<dbReference type="GO" id="GO:0003677">
    <property type="term" value="F:DNA binding"/>
    <property type="evidence" value="ECO:0007669"/>
    <property type="project" value="UniProtKB-KW"/>
</dbReference>
<dbReference type="InterPro" id="IPR005119">
    <property type="entry name" value="LysR_subst-bd"/>
</dbReference>
<dbReference type="SUPFAM" id="SSF53850">
    <property type="entry name" value="Periplasmic binding protein-like II"/>
    <property type="match status" value="1"/>
</dbReference>
<keyword evidence="7" id="KW-1185">Reference proteome</keyword>
<dbReference type="RefSeq" id="WP_130157468.1">
    <property type="nucleotide sequence ID" value="NZ_SGIS01000015.1"/>
</dbReference>
<dbReference type="PROSITE" id="PS50931">
    <property type="entry name" value="HTH_LYSR"/>
    <property type="match status" value="1"/>
</dbReference>
<comment type="similarity">
    <text evidence="1">Belongs to the LysR transcriptional regulatory family.</text>
</comment>
<evidence type="ECO:0000313" key="7">
    <source>
        <dbReference type="Proteomes" id="UP000292085"/>
    </source>
</evidence>
<evidence type="ECO:0000256" key="2">
    <source>
        <dbReference type="ARBA" id="ARBA00023015"/>
    </source>
</evidence>
<dbReference type="InterPro" id="IPR000847">
    <property type="entry name" value="LysR_HTH_N"/>
</dbReference>
<dbReference type="EMBL" id="SGIS01000015">
    <property type="protein sequence ID" value="RZF64338.1"/>
    <property type="molecule type" value="Genomic_DNA"/>
</dbReference>
<dbReference type="GO" id="GO:0003700">
    <property type="term" value="F:DNA-binding transcription factor activity"/>
    <property type="evidence" value="ECO:0007669"/>
    <property type="project" value="InterPro"/>
</dbReference>
<proteinExistence type="inferred from homology"/>
<dbReference type="InterPro" id="IPR036388">
    <property type="entry name" value="WH-like_DNA-bd_sf"/>
</dbReference>
<evidence type="ECO:0000256" key="4">
    <source>
        <dbReference type="ARBA" id="ARBA00023163"/>
    </source>
</evidence>
<dbReference type="InterPro" id="IPR058163">
    <property type="entry name" value="LysR-type_TF_proteobact-type"/>
</dbReference>
<dbReference type="Pfam" id="PF00126">
    <property type="entry name" value="HTH_1"/>
    <property type="match status" value="1"/>
</dbReference>
<sequence length="286" mass="30406">MDLPALADFNLVATHGGFGRASRNSGRSKATLSRKVSELEAALGVRLIDRGSRTLRLTAEGRALHERTRGPLAEIVEAERAVAAGAAVPTGKLRVSAPTVLAHVLLPGIAAAFVRSFPQVDLEIVAEDRKVDPVEEDYDLVIRVDPSPDERLVGRRILEDDRLLVAAPGVAVTLQLEGAEALERVPAVGLIATPADIVWRVAGGLIAPRFGLRFSSFLMVRDAVIGGAGIALVPKLLVAGDVATGRLVSHGAHEGRSVEIWALQNTRRLSSSKVRAFLEVLTTVAR</sequence>
<comment type="caution">
    <text evidence="6">The sequence shown here is derived from an EMBL/GenBank/DDBJ whole genome shotgun (WGS) entry which is preliminary data.</text>
</comment>
<keyword evidence="4" id="KW-0804">Transcription</keyword>
<reference evidence="6 7" key="1">
    <citation type="submission" date="2019-02" db="EMBL/GenBank/DDBJ databases">
        <authorList>
            <person name="Li Y."/>
        </authorList>
    </citation>
    <scope>NUCLEOTIDE SEQUENCE [LARGE SCALE GENOMIC DNA]</scope>
    <source>
        <strain evidence="6 7">3-7</strain>
    </source>
</reference>
<dbReference type="SUPFAM" id="SSF46785">
    <property type="entry name" value="Winged helix' DNA-binding domain"/>
    <property type="match status" value="1"/>
</dbReference>
<dbReference type="Gene3D" id="3.40.190.290">
    <property type="match status" value="1"/>
</dbReference>